<sequence length="389" mass="43996">MNTEIQLIVRKKIAFIANTAWSMYNFRKGLLKTLIAKKIDVYVLAPYDNYVANLESLGVKFVPITKLAARGFNPFGDCRLLLEFKKALKSLRPDLVFTYTIKPNIYGVVASKLVSIPVVAVITGLGYGISKGGLLTRIVKLLYSFSLKNAEKVWFLNTDDLHYFKQNQILDEGKMQLIPGEGVDTMYFRRTIPFPDDRPPKFLYAGRLLYDKGVEDFVKAIALLKEKGLNVTGALLGFTDTANPTAITRKTVHEWEAEGIIEYWGNTDDVRPFLEKVNCLVFPSYYSEGIPRCLLEAGSMEVPSITTDNVGCREVVSDGQTGYLVAPRDIDSLAHKLEDFVKLSNDEKRNMGKRARTRVEALFSERQVLEMYYRQIAAFPHLKEIECSV</sequence>
<accession>A0ABQ1LXA5</accession>
<dbReference type="Pfam" id="PF00534">
    <property type="entry name" value="Glycos_transf_1"/>
    <property type="match status" value="1"/>
</dbReference>
<protein>
    <submittedName>
        <fullName evidence="3">Glycosyl transferase</fullName>
    </submittedName>
</protein>
<dbReference type="RefSeq" id="WP_188750208.1">
    <property type="nucleotide sequence ID" value="NZ_BMIK01000005.1"/>
</dbReference>
<feature type="domain" description="Glycosyl transferase family 1" evidence="1">
    <location>
        <begin position="195"/>
        <end position="357"/>
    </location>
</feature>
<dbReference type="SUPFAM" id="SSF53756">
    <property type="entry name" value="UDP-Glycosyltransferase/glycogen phosphorylase"/>
    <property type="match status" value="1"/>
</dbReference>
<evidence type="ECO:0000313" key="4">
    <source>
        <dbReference type="Proteomes" id="UP000597338"/>
    </source>
</evidence>
<proteinExistence type="predicted"/>
<comment type="caution">
    <text evidence="3">The sequence shown here is derived from an EMBL/GenBank/DDBJ whole genome shotgun (WGS) entry which is preliminary data.</text>
</comment>
<dbReference type="PANTHER" id="PTHR12526:SF638">
    <property type="entry name" value="SPORE COAT PROTEIN SA"/>
    <property type="match status" value="1"/>
</dbReference>
<evidence type="ECO:0000259" key="2">
    <source>
        <dbReference type="Pfam" id="PF13477"/>
    </source>
</evidence>
<name>A0ABQ1LXA5_9SPHI</name>
<dbReference type="CDD" id="cd03808">
    <property type="entry name" value="GT4_CapM-like"/>
    <property type="match status" value="1"/>
</dbReference>
<organism evidence="3 4">
    <name type="scientific">Parapedobacter defluvii</name>
    <dbReference type="NCBI Taxonomy" id="2045106"/>
    <lineage>
        <taxon>Bacteria</taxon>
        <taxon>Pseudomonadati</taxon>
        <taxon>Bacteroidota</taxon>
        <taxon>Sphingobacteriia</taxon>
        <taxon>Sphingobacteriales</taxon>
        <taxon>Sphingobacteriaceae</taxon>
        <taxon>Parapedobacter</taxon>
    </lineage>
</organism>
<dbReference type="Proteomes" id="UP000597338">
    <property type="component" value="Unassembled WGS sequence"/>
</dbReference>
<dbReference type="InterPro" id="IPR028098">
    <property type="entry name" value="Glyco_trans_4-like_N"/>
</dbReference>
<dbReference type="Pfam" id="PF13477">
    <property type="entry name" value="Glyco_trans_4_2"/>
    <property type="match status" value="1"/>
</dbReference>
<keyword evidence="3" id="KW-0808">Transferase</keyword>
<reference evidence="4" key="1">
    <citation type="journal article" date="2019" name="Int. J. Syst. Evol. Microbiol.">
        <title>The Global Catalogue of Microorganisms (GCM) 10K type strain sequencing project: providing services to taxonomists for standard genome sequencing and annotation.</title>
        <authorList>
            <consortium name="The Broad Institute Genomics Platform"/>
            <consortium name="The Broad Institute Genome Sequencing Center for Infectious Disease"/>
            <person name="Wu L."/>
            <person name="Ma J."/>
        </authorList>
    </citation>
    <scope>NUCLEOTIDE SEQUENCE [LARGE SCALE GENOMIC DNA]</scope>
    <source>
        <strain evidence="4">CGMCC 1.15342</strain>
    </source>
</reference>
<dbReference type="InterPro" id="IPR001296">
    <property type="entry name" value="Glyco_trans_1"/>
</dbReference>
<keyword evidence="4" id="KW-1185">Reference proteome</keyword>
<dbReference type="PANTHER" id="PTHR12526">
    <property type="entry name" value="GLYCOSYLTRANSFERASE"/>
    <property type="match status" value="1"/>
</dbReference>
<evidence type="ECO:0000259" key="1">
    <source>
        <dbReference type="Pfam" id="PF00534"/>
    </source>
</evidence>
<dbReference type="GO" id="GO:0016740">
    <property type="term" value="F:transferase activity"/>
    <property type="evidence" value="ECO:0007669"/>
    <property type="project" value="UniProtKB-KW"/>
</dbReference>
<feature type="domain" description="Glycosyltransferase subfamily 4-like N-terminal" evidence="2">
    <location>
        <begin position="12"/>
        <end position="155"/>
    </location>
</feature>
<dbReference type="Gene3D" id="3.40.50.2000">
    <property type="entry name" value="Glycogen Phosphorylase B"/>
    <property type="match status" value="2"/>
</dbReference>
<gene>
    <name evidence="3" type="ORF">GCM10011386_20330</name>
</gene>
<evidence type="ECO:0000313" key="3">
    <source>
        <dbReference type="EMBL" id="GGC28232.1"/>
    </source>
</evidence>
<dbReference type="EMBL" id="BMIK01000005">
    <property type="protein sequence ID" value="GGC28232.1"/>
    <property type="molecule type" value="Genomic_DNA"/>
</dbReference>